<comment type="caution">
    <text evidence="1">The sequence shown here is derived from an EMBL/GenBank/DDBJ whole genome shotgun (WGS) entry which is preliminary data.</text>
</comment>
<reference evidence="1 2" key="1">
    <citation type="journal article" date="2012" name="Eukaryot. Cell">
        <title>Draft genome sequence of Aspergillus oryzae strain 3.042.</title>
        <authorList>
            <person name="Zhao G."/>
            <person name="Yao Y."/>
            <person name="Qi W."/>
            <person name="Wang C."/>
            <person name="Hou L."/>
            <person name="Zeng B."/>
            <person name="Cao X."/>
        </authorList>
    </citation>
    <scope>NUCLEOTIDE SEQUENCE [LARGE SCALE GENOMIC DNA]</scope>
    <source>
        <strain evidence="1 2">3.042</strain>
    </source>
</reference>
<sequence length="197" mass="22204">MQVYISSSAHALALQNDTSNLHAALYLLANPTSYKSFDQSSCNIRASLDVLVGARSRHMEENDVSVLALLKRLGQTCIKDELAEVASSVLGYPDVCSRRYKRLPRVEKVVIGRLGVENFPYYVCGIRRRTSLEYWRELLLPPNLLPIFITDSAFDIGQVVRISMRLGLNRVVRSCSRYSHMEYNVWSSTSMGLGVIL</sequence>
<organism evidence="1 2">
    <name type="scientific">Aspergillus oryzae (strain 3.042)</name>
    <name type="common">Yellow koji mold</name>
    <dbReference type="NCBI Taxonomy" id="1160506"/>
    <lineage>
        <taxon>Eukaryota</taxon>
        <taxon>Fungi</taxon>
        <taxon>Dikarya</taxon>
        <taxon>Ascomycota</taxon>
        <taxon>Pezizomycotina</taxon>
        <taxon>Eurotiomycetes</taxon>
        <taxon>Eurotiomycetidae</taxon>
        <taxon>Eurotiales</taxon>
        <taxon>Aspergillaceae</taxon>
        <taxon>Aspergillus</taxon>
        <taxon>Aspergillus subgen. Circumdati</taxon>
    </lineage>
</organism>
<evidence type="ECO:0000313" key="1">
    <source>
        <dbReference type="EMBL" id="EIT72876.1"/>
    </source>
</evidence>
<evidence type="ECO:0000313" key="2">
    <source>
        <dbReference type="Proteomes" id="UP000002812"/>
    </source>
</evidence>
<reference evidence="2" key="2">
    <citation type="submission" date="2012-06" db="EMBL/GenBank/DDBJ databases">
        <title>Comparative genomic analyses of Aspergillus oryzae 3.042 and A. oryzae RIB40 for soy-sauce fermentation.</title>
        <authorList>
            <person name="Zhao G."/>
            <person name="Hou L."/>
            <person name="Wang C."/>
            <person name="Cao X."/>
        </authorList>
    </citation>
    <scope>NUCLEOTIDE SEQUENCE [LARGE SCALE GENOMIC DNA]</scope>
    <source>
        <strain evidence="2">3.042</strain>
    </source>
</reference>
<name>I8I7K4_ASPO3</name>
<gene>
    <name evidence="1" type="ORF">Ao3042_00869</name>
</gene>
<dbReference type="AlphaFoldDB" id="I8I7K4"/>
<proteinExistence type="predicted"/>
<dbReference type="HOGENOM" id="CLU_1383870_0_0_1"/>
<dbReference type="Proteomes" id="UP000002812">
    <property type="component" value="Unassembled WGS sequence"/>
</dbReference>
<dbReference type="EMBL" id="AKHY01000210">
    <property type="protein sequence ID" value="EIT72876.1"/>
    <property type="molecule type" value="Genomic_DNA"/>
</dbReference>
<accession>I8I7K4</accession>
<protein>
    <submittedName>
        <fullName evidence="1">Uncharacterized protein</fullName>
    </submittedName>
</protein>